<dbReference type="RefSeq" id="WP_006058158.1">
    <property type="nucleotide sequence ID" value="NZ_GG657553.1"/>
</dbReference>
<reference evidence="9 10" key="2">
    <citation type="submission" date="2009-02" db="EMBL/GenBank/DDBJ databases">
        <title>Draft genome sequence of Holdemania filiformis DSM 12042.</title>
        <authorList>
            <person name="Sudarsanam P."/>
            <person name="Ley R."/>
            <person name="Guruge J."/>
            <person name="Turnbaugh P.J."/>
            <person name="Mahowald M."/>
            <person name="Liep D."/>
            <person name="Gordon J."/>
        </authorList>
    </citation>
    <scope>NUCLEOTIDE SEQUENCE [LARGE SCALE GENOMIC DNA]</scope>
    <source>
        <strain evidence="9 10">DSM 12042</strain>
    </source>
</reference>
<evidence type="ECO:0000313" key="10">
    <source>
        <dbReference type="Proteomes" id="UP000005950"/>
    </source>
</evidence>
<dbReference type="PANTHER" id="PTHR11113">
    <property type="entry name" value="N-ACETYLGLUCOSAMINE-6-PHOSPHATE DEACETYLASE"/>
    <property type="match status" value="1"/>
</dbReference>
<dbReference type="InterPro" id="IPR003764">
    <property type="entry name" value="GlcNAc_6-P_deAcase"/>
</dbReference>
<dbReference type="SUPFAM" id="SSF51556">
    <property type="entry name" value="Metallo-dependent hydrolases"/>
    <property type="match status" value="1"/>
</dbReference>
<comment type="cofactor">
    <cofactor evidence="7">
        <name>a divalent metal cation</name>
        <dbReference type="ChEBI" id="CHEBI:60240"/>
    </cofactor>
    <text evidence="7">Binds 1 divalent metal cation per subunit.</text>
</comment>
<dbReference type="PANTHER" id="PTHR11113:SF14">
    <property type="entry name" value="N-ACETYLGLUCOSAMINE-6-PHOSPHATE DEACETYLASE"/>
    <property type="match status" value="1"/>
</dbReference>
<feature type="active site" description="Proton donor/acceptor" evidence="6">
    <location>
        <position position="268"/>
    </location>
</feature>
<dbReference type="GO" id="GO:0046872">
    <property type="term" value="F:metal ion binding"/>
    <property type="evidence" value="ECO:0007669"/>
    <property type="project" value="UniProtKB-KW"/>
</dbReference>
<dbReference type="InterPro" id="IPR032466">
    <property type="entry name" value="Metal_Hydrolase"/>
</dbReference>
<protein>
    <submittedName>
        <fullName evidence="9">N-acetylglucosamine-6-phosphate deacetylase</fullName>
        <ecNumber evidence="9">3.5.1.25</ecNumber>
    </submittedName>
</protein>
<dbReference type="STRING" id="545696.HOLDEFILI_00948"/>
<evidence type="ECO:0000256" key="3">
    <source>
        <dbReference type="ARBA" id="ARBA00022801"/>
    </source>
</evidence>
<dbReference type="SUPFAM" id="SSF51338">
    <property type="entry name" value="Composite domain of metallo-dependent hydrolases"/>
    <property type="match status" value="1"/>
</dbReference>
<keyword evidence="2 7" id="KW-0479">Metal-binding</keyword>
<evidence type="ECO:0000256" key="4">
    <source>
        <dbReference type="ARBA" id="ARBA00023277"/>
    </source>
</evidence>
<gene>
    <name evidence="9" type="primary">nagA</name>
    <name evidence="9" type="ORF">HOLDEFILI_00948</name>
</gene>
<feature type="domain" description="Amidohydrolase-related" evidence="8">
    <location>
        <begin position="45"/>
        <end position="373"/>
    </location>
</feature>
<dbReference type="GO" id="GO:0008448">
    <property type="term" value="F:N-acetylglucosamine-6-phosphate deacetylase activity"/>
    <property type="evidence" value="ECO:0007669"/>
    <property type="project" value="UniProtKB-EC"/>
</dbReference>
<comment type="similarity">
    <text evidence="1 5">Belongs to the metallo-dependent hydrolases superfamily. NagA family.</text>
</comment>
<dbReference type="eggNOG" id="COG1820">
    <property type="taxonomic scope" value="Bacteria"/>
</dbReference>
<feature type="binding site" evidence="7">
    <location>
        <position position="210"/>
    </location>
    <ligand>
        <name>Zn(2+)</name>
        <dbReference type="ChEBI" id="CHEBI:29105"/>
    </ligand>
</feature>
<reference evidence="9 10" key="1">
    <citation type="submission" date="2008-12" db="EMBL/GenBank/DDBJ databases">
        <authorList>
            <person name="Fulton L."/>
            <person name="Clifton S."/>
            <person name="Fulton B."/>
            <person name="Xu J."/>
            <person name="Minx P."/>
            <person name="Pepin K.H."/>
            <person name="Johnson M."/>
            <person name="Bhonagiri V."/>
            <person name="Nash W.E."/>
            <person name="Mardis E.R."/>
            <person name="Wilson R.K."/>
        </authorList>
    </citation>
    <scope>NUCLEOTIDE SEQUENCE [LARGE SCALE GENOMIC DNA]</scope>
    <source>
        <strain evidence="9 10">DSM 12042</strain>
    </source>
</reference>
<name>B9Y567_9FIRM</name>
<dbReference type="NCBIfam" id="TIGR00221">
    <property type="entry name" value="nagA"/>
    <property type="match status" value="1"/>
</dbReference>
<evidence type="ECO:0000256" key="5">
    <source>
        <dbReference type="PIRNR" id="PIRNR038994"/>
    </source>
</evidence>
<proteinExistence type="inferred from homology"/>
<dbReference type="EMBL" id="ACCF01000054">
    <property type="protein sequence ID" value="EEF68980.1"/>
    <property type="molecule type" value="Genomic_DNA"/>
</dbReference>
<accession>B9Y567</accession>
<evidence type="ECO:0000256" key="7">
    <source>
        <dbReference type="PIRSR" id="PIRSR038994-3"/>
    </source>
</evidence>
<dbReference type="InterPro" id="IPR011059">
    <property type="entry name" value="Metal-dep_hydrolase_composite"/>
</dbReference>
<organism evidence="9 10">
    <name type="scientific">Holdemania filiformis DSM 12042</name>
    <dbReference type="NCBI Taxonomy" id="545696"/>
    <lineage>
        <taxon>Bacteria</taxon>
        <taxon>Bacillati</taxon>
        <taxon>Bacillota</taxon>
        <taxon>Erysipelotrichia</taxon>
        <taxon>Erysipelotrichales</taxon>
        <taxon>Erysipelotrichaceae</taxon>
        <taxon>Holdemania</taxon>
    </lineage>
</organism>
<dbReference type="Pfam" id="PF01979">
    <property type="entry name" value="Amidohydro_1"/>
    <property type="match status" value="1"/>
</dbReference>
<evidence type="ECO:0000256" key="1">
    <source>
        <dbReference type="ARBA" id="ARBA00010716"/>
    </source>
</evidence>
<keyword evidence="3 5" id="KW-0378">Hydrolase</keyword>
<dbReference type="EC" id="3.5.1.25" evidence="9"/>
<dbReference type="Gene3D" id="3.20.20.140">
    <property type="entry name" value="Metal-dependent hydrolases"/>
    <property type="match status" value="1"/>
</dbReference>
<evidence type="ECO:0000259" key="8">
    <source>
        <dbReference type="Pfam" id="PF01979"/>
    </source>
</evidence>
<dbReference type="InterPro" id="IPR006680">
    <property type="entry name" value="Amidohydro-rel"/>
</dbReference>
<sequence>MLITSDKVWIDETFIPATLEVEQGRIKSIILGKAAGALDYGNLSIIPGLIDIHTHGYQGSGAADANPEFLRKWAAYYPREGVTTFLPGINVTTEEMIKKSLEVVADVMEEKNCGAEIYGSFLQAPFMDHNYCGTYNKFLLQAPTVEHVKEYIECSRNTIRTISLAPENDKDHEVLKYCIAQGIQVCLGFSNCSYEEAMQAITEGARNVIHCFNCMGPLLSREPHLPMAGLLNDEVFCEVMADGVHVHPSVMSLVGRMKGKDKLITVTDSTSLKGLKAGIYSAEGGATRICEDGVARLMNGKIAGSLKPMIENIKNMQQLGGLPLVTAINAATINPAKLLRIDDQKGLIREGYIADLTIYDETYQVIQTYVHGKPMI</sequence>
<evidence type="ECO:0000313" key="9">
    <source>
        <dbReference type="EMBL" id="EEF68980.1"/>
    </source>
</evidence>
<comment type="caution">
    <text evidence="9">The sequence shown here is derived from an EMBL/GenBank/DDBJ whole genome shotgun (WGS) entry which is preliminary data.</text>
</comment>
<dbReference type="HOGENOM" id="CLU_032482_2_1_9"/>
<dbReference type="Proteomes" id="UP000005950">
    <property type="component" value="Unassembled WGS sequence"/>
</dbReference>
<evidence type="ECO:0000256" key="2">
    <source>
        <dbReference type="ARBA" id="ARBA00022723"/>
    </source>
</evidence>
<dbReference type="Gene3D" id="2.30.40.10">
    <property type="entry name" value="Urease, subunit C, domain 1"/>
    <property type="match status" value="1"/>
</dbReference>
<dbReference type="AlphaFoldDB" id="B9Y567"/>
<keyword evidence="4 5" id="KW-0119">Carbohydrate metabolism</keyword>
<dbReference type="GO" id="GO:0006046">
    <property type="term" value="P:N-acetylglucosamine catabolic process"/>
    <property type="evidence" value="ECO:0007669"/>
    <property type="project" value="TreeGrafter"/>
</dbReference>
<evidence type="ECO:0000256" key="6">
    <source>
        <dbReference type="PIRSR" id="PIRSR038994-1"/>
    </source>
</evidence>
<dbReference type="PIRSF" id="PIRSF038994">
    <property type="entry name" value="NagA"/>
    <property type="match status" value="1"/>
</dbReference>
<dbReference type="OrthoDB" id="9776488at2"/>